<name>A0AAN9ADK8_HALRR</name>
<proteinExistence type="predicted"/>
<comment type="caution">
    <text evidence="1">The sequence shown here is derived from an EMBL/GenBank/DDBJ whole genome shotgun (WGS) entry which is preliminary data.</text>
</comment>
<gene>
    <name evidence="1" type="ORF">SK128_015505</name>
</gene>
<dbReference type="EMBL" id="JAXCGZ010002157">
    <property type="protein sequence ID" value="KAK7084294.1"/>
    <property type="molecule type" value="Genomic_DNA"/>
</dbReference>
<accession>A0AAN9ADK8</accession>
<sequence>MYRGRMGSTSHDSTFPILLDLLNTPLAVPTRSDDTILSSLSKNRFNSTPVLSALFFIQKPYF</sequence>
<dbReference type="Proteomes" id="UP001381693">
    <property type="component" value="Unassembled WGS sequence"/>
</dbReference>
<reference evidence="1 2" key="1">
    <citation type="submission" date="2023-11" db="EMBL/GenBank/DDBJ databases">
        <title>Halocaridina rubra genome assembly.</title>
        <authorList>
            <person name="Smith C."/>
        </authorList>
    </citation>
    <scope>NUCLEOTIDE SEQUENCE [LARGE SCALE GENOMIC DNA]</scope>
    <source>
        <strain evidence="1">EP-1</strain>
        <tissue evidence="1">Whole</tissue>
    </source>
</reference>
<dbReference type="AlphaFoldDB" id="A0AAN9ADK8"/>
<evidence type="ECO:0000313" key="1">
    <source>
        <dbReference type="EMBL" id="KAK7084294.1"/>
    </source>
</evidence>
<protein>
    <submittedName>
        <fullName evidence="1">Uncharacterized protein</fullName>
    </submittedName>
</protein>
<organism evidence="1 2">
    <name type="scientific">Halocaridina rubra</name>
    <name type="common">Hawaiian red shrimp</name>
    <dbReference type="NCBI Taxonomy" id="373956"/>
    <lineage>
        <taxon>Eukaryota</taxon>
        <taxon>Metazoa</taxon>
        <taxon>Ecdysozoa</taxon>
        <taxon>Arthropoda</taxon>
        <taxon>Crustacea</taxon>
        <taxon>Multicrustacea</taxon>
        <taxon>Malacostraca</taxon>
        <taxon>Eumalacostraca</taxon>
        <taxon>Eucarida</taxon>
        <taxon>Decapoda</taxon>
        <taxon>Pleocyemata</taxon>
        <taxon>Caridea</taxon>
        <taxon>Atyoidea</taxon>
        <taxon>Atyidae</taxon>
        <taxon>Halocaridina</taxon>
    </lineage>
</organism>
<evidence type="ECO:0000313" key="2">
    <source>
        <dbReference type="Proteomes" id="UP001381693"/>
    </source>
</evidence>
<keyword evidence="2" id="KW-1185">Reference proteome</keyword>